<dbReference type="EMBL" id="BOQE01000001">
    <property type="protein sequence ID" value="GIM48089.1"/>
    <property type="molecule type" value="Genomic_DNA"/>
</dbReference>
<dbReference type="Pfam" id="PF02541">
    <property type="entry name" value="Ppx-GppA"/>
    <property type="match status" value="1"/>
</dbReference>
<dbReference type="AlphaFoldDB" id="A0AAV4LJQ2"/>
<evidence type="ECO:0000259" key="4">
    <source>
        <dbReference type="Pfam" id="PF21447"/>
    </source>
</evidence>
<evidence type="ECO:0000313" key="6">
    <source>
        <dbReference type="Proteomes" id="UP001057291"/>
    </source>
</evidence>
<evidence type="ECO:0000256" key="1">
    <source>
        <dbReference type="ARBA" id="ARBA00007125"/>
    </source>
</evidence>
<evidence type="ECO:0000259" key="3">
    <source>
        <dbReference type="Pfam" id="PF02541"/>
    </source>
</evidence>
<dbReference type="Proteomes" id="UP001057291">
    <property type="component" value="Unassembled WGS sequence"/>
</dbReference>
<dbReference type="PIRSF" id="PIRSF001267">
    <property type="entry name" value="Pyrophosphatase_GppA_Ppx"/>
    <property type="match status" value="1"/>
</dbReference>
<evidence type="ECO:0000313" key="5">
    <source>
        <dbReference type="EMBL" id="GIM48089.1"/>
    </source>
</evidence>
<comment type="similarity">
    <text evidence="1">Belongs to the GppA/Ppx family.</text>
</comment>
<evidence type="ECO:0000256" key="2">
    <source>
        <dbReference type="ARBA" id="ARBA00022801"/>
    </source>
</evidence>
<dbReference type="CDD" id="cd24052">
    <property type="entry name" value="ASKHA_NBD_HpPPX-GppA-like"/>
    <property type="match status" value="1"/>
</dbReference>
<dbReference type="GO" id="GO:0006357">
    <property type="term" value="P:regulation of transcription by RNA polymerase II"/>
    <property type="evidence" value="ECO:0007669"/>
    <property type="project" value="TreeGrafter"/>
</dbReference>
<dbReference type="RefSeq" id="WP_282200999.1">
    <property type="nucleotide sequence ID" value="NZ_BOQE01000001.1"/>
</dbReference>
<gene>
    <name evidence="5" type="ORF">DNHGIG_36380</name>
</gene>
<dbReference type="PANTHER" id="PTHR30005:SF0">
    <property type="entry name" value="RETROGRADE REGULATION PROTEIN 2"/>
    <property type="match status" value="1"/>
</dbReference>
<sequence>MMTERIGIIDLGSNSSRFVIYEIRSNGAYQPIFEMKQTVRLAQYMDEEKHITDEGIQRAIACVKLFYRTGQLYGVTHWIPVTTAAVRQAANKNQILQSLEFETRLTFRVLDGFEEGRYGYLGVINTIDVQDALLFDIGGASIELMYVRGRQLEQVISLPYGAVNLTRKFQNVPEKMHGETIYRFMKEQFSNIDWLNQIHVSNLIGMGGSAKTLAKIDHNKKGLDFKRIHGYEVSQKSLHEYFQRINSLSNDQRKKMKGVSKQRAEVLPAGLATMHALSEKFPVGKLMISRSGLREGLFFEYLFRFNQSPVVESVLDHSVLNFQKLFHVNVDLASKVTRTALFLFDSLRPIHALGEYERKLLQVFSQIESCGYYINPDSWAKHSSYLVLSSHLYGLSHEELVHLSLLLKGEVNRNLKKVWMIHELAKIMTLHLSHESQQQLFCKIDGEDIYIGRAPGIKHTIPLTAEAQFMEQFQKVFGKKLHFVEE</sequence>
<dbReference type="Pfam" id="PF21447">
    <property type="entry name" value="Ppx-GppA_III"/>
    <property type="match status" value="1"/>
</dbReference>
<dbReference type="SUPFAM" id="SSF53067">
    <property type="entry name" value="Actin-like ATPase domain"/>
    <property type="match status" value="2"/>
</dbReference>
<accession>A0AAV4LJQ2</accession>
<dbReference type="Gene3D" id="3.30.420.150">
    <property type="entry name" value="Exopolyphosphatase. Domain 2"/>
    <property type="match status" value="1"/>
</dbReference>
<dbReference type="InterPro" id="IPR050273">
    <property type="entry name" value="GppA/Ppx_hydrolase"/>
</dbReference>
<dbReference type="InterPro" id="IPR048950">
    <property type="entry name" value="Ppx_GppA_C"/>
</dbReference>
<protein>
    <submittedName>
        <fullName evidence="5">Exopolyphosphatase</fullName>
    </submittedName>
</protein>
<keyword evidence="2" id="KW-0378">Hydrolase</keyword>
<dbReference type="Gene3D" id="1.10.3210.10">
    <property type="entry name" value="Hypothetical protein af1432"/>
    <property type="match status" value="1"/>
</dbReference>
<keyword evidence="6" id="KW-1185">Reference proteome</keyword>
<feature type="domain" description="Ppx/GppA phosphatase C-terminal" evidence="4">
    <location>
        <begin position="316"/>
        <end position="409"/>
    </location>
</feature>
<name>A0AAV4LJQ2_9BACL</name>
<dbReference type="Gene3D" id="3.30.420.40">
    <property type="match status" value="1"/>
</dbReference>
<dbReference type="InterPro" id="IPR003695">
    <property type="entry name" value="Ppx_GppA_N"/>
</dbReference>
<dbReference type="InterPro" id="IPR030673">
    <property type="entry name" value="PyroPPase_GppA_Ppx"/>
</dbReference>
<organism evidence="5 6">
    <name type="scientific">Collibacillus ludicampi</name>
    <dbReference type="NCBI Taxonomy" id="2771369"/>
    <lineage>
        <taxon>Bacteria</taxon>
        <taxon>Bacillati</taxon>
        <taxon>Bacillota</taxon>
        <taxon>Bacilli</taxon>
        <taxon>Bacillales</taxon>
        <taxon>Alicyclobacillaceae</taxon>
        <taxon>Collibacillus</taxon>
    </lineage>
</organism>
<feature type="domain" description="Ppx/GppA phosphatase N-terminal" evidence="3">
    <location>
        <begin position="19"/>
        <end position="302"/>
    </location>
</feature>
<dbReference type="SUPFAM" id="SSF109604">
    <property type="entry name" value="HD-domain/PDEase-like"/>
    <property type="match status" value="1"/>
</dbReference>
<dbReference type="PANTHER" id="PTHR30005">
    <property type="entry name" value="EXOPOLYPHOSPHATASE"/>
    <property type="match status" value="1"/>
</dbReference>
<comment type="caution">
    <text evidence="5">The sequence shown here is derived from an EMBL/GenBank/DDBJ whole genome shotgun (WGS) entry which is preliminary data.</text>
</comment>
<dbReference type="GO" id="GO:0016787">
    <property type="term" value="F:hydrolase activity"/>
    <property type="evidence" value="ECO:0007669"/>
    <property type="project" value="UniProtKB-KW"/>
</dbReference>
<proteinExistence type="inferred from homology"/>
<dbReference type="InterPro" id="IPR043129">
    <property type="entry name" value="ATPase_NBD"/>
</dbReference>
<reference evidence="5" key="1">
    <citation type="journal article" date="2023" name="Int. J. Syst. Evol. Microbiol.">
        <title>Collibacillus ludicampi gen. nov., sp. nov., a new soil bacterium of the family Alicyclobacillaceae.</title>
        <authorList>
            <person name="Jojima T."/>
            <person name="Ioku Y."/>
            <person name="Fukuta Y."/>
            <person name="Shirasaka N."/>
            <person name="Matsumura Y."/>
            <person name="Mori M."/>
        </authorList>
    </citation>
    <scope>NUCLEOTIDE SEQUENCE</scope>
    <source>
        <strain evidence="5">TP075</strain>
    </source>
</reference>